<dbReference type="RefSeq" id="WP_369737855.1">
    <property type="nucleotide sequence ID" value="NZ_JBGEDP010000001.1"/>
</dbReference>
<comment type="caution">
    <text evidence="2">The sequence shown here is derived from an EMBL/GenBank/DDBJ whole genome shotgun (WGS) entry which is preliminary data.</text>
</comment>
<evidence type="ECO:0000259" key="1">
    <source>
        <dbReference type="Pfam" id="PF07045"/>
    </source>
</evidence>
<dbReference type="EMBL" id="JBGEDP010000001">
    <property type="protein sequence ID" value="MEY8015394.1"/>
    <property type="molecule type" value="Genomic_DNA"/>
</dbReference>
<accession>A0ABV4BYM1</accession>
<dbReference type="Pfam" id="PF07045">
    <property type="entry name" value="DUF1330"/>
    <property type="match status" value="1"/>
</dbReference>
<evidence type="ECO:0000313" key="2">
    <source>
        <dbReference type="EMBL" id="MEY8015394.1"/>
    </source>
</evidence>
<dbReference type="InterPro" id="IPR010753">
    <property type="entry name" value="DUF1330"/>
</dbReference>
<protein>
    <submittedName>
        <fullName evidence="2">DUF1330 domain-containing protein</fullName>
    </submittedName>
</protein>
<dbReference type="Proteomes" id="UP001564760">
    <property type="component" value="Unassembled WGS sequence"/>
</dbReference>
<dbReference type="SUPFAM" id="SSF54909">
    <property type="entry name" value="Dimeric alpha+beta barrel"/>
    <property type="match status" value="1"/>
</dbReference>
<name>A0ABV4BYM1_9MYCO</name>
<reference evidence="2 3" key="1">
    <citation type="submission" date="2024-08" db="EMBL/GenBank/DDBJ databases">
        <title>Mycobacterium servetensis sp. nov., a novel rapid-growing mycobacterial species recovered from a human patient in Zaragoza, Spain.</title>
        <authorList>
            <person name="Tristancho-Baro A.I."/>
            <person name="Buenestado-Serrano S."/>
            <person name="Garcia De Viedma D."/>
            <person name="Milagro-Beamonte A."/>
            <person name="Burillo N."/>
            <person name="Sanz S."/>
            <person name="Lopez-Calleja A.I."/>
            <person name="Penas-Utrilla D."/>
            <person name="Guardingo M."/>
            <person name="Garcia M.J."/>
            <person name="Vinuelas-Bayon J."/>
        </authorList>
    </citation>
    <scope>NUCLEOTIDE SEQUENCE [LARGE SCALE GENOMIC DNA]</scope>
    <source>
        <strain evidence="3">HUMS_12744610</strain>
    </source>
</reference>
<organism evidence="2 3">
    <name type="scientific">Mycobacterium servetii</name>
    <dbReference type="NCBI Taxonomy" id="3237418"/>
    <lineage>
        <taxon>Bacteria</taxon>
        <taxon>Bacillati</taxon>
        <taxon>Actinomycetota</taxon>
        <taxon>Actinomycetes</taxon>
        <taxon>Mycobacteriales</taxon>
        <taxon>Mycobacteriaceae</taxon>
        <taxon>Mycobacterium</taxon>
    </lineage>
</organism>
<dbReference type="Gene3D" id="3.30.70.100">
    <property type="match status" value="1"/>
</dbReference>
<keyword evidence="3" id="KW-1185">Reference proteome</keyword>
<gene>
    <name evidence="2" type="ORF">AB8998_10400</name>
</gene>
<sequence>MSLTFYVLLWAHPGAEQALIAYEDTVLGLVPQHGGRVVQRSRSDGAEGRPLEIQLFEFPSTESFDAYMHDPRRTALATERDHSIAKTEMINVEVV</sequence>
<proteinExistence type="predicted"/>
<evidence type="ECO:0000313" key="3">
    <source>
        <dbReference type="Proteomes" id="UP001564760"/>
    </source>
</evidence>
<dbReference type="InterPro" id="IPR011008">
    <property type="entry name" value="Dimeric_a/b-barrel"/>
</dbReference>
<feature type="domain" description="DUF1330" evidence="1">
    <location>
        <begin position="12"/>
        <end position="93"/>
    </location>
</feature>